<reference evidence="1" key="2">
    <citation type="journal article" date="2015" name="Data Brief">
        <title>Shoot transcriptome of the giant reed, Arundo donax.</title>
        <authorList>
            <person name="Barrero R.A."/>
            <person name="Guerrero F.D."/>
            <person name="Moolhuijzen P."/>
            <person name="Goolsby J.A."/>
            <person name="Tidwell J."/>
            <person name="Bellgard S.E."/>
            <person name="Bellgard M.I."/>
        </authorList>
    </citation>
    <scope>NUCLEOTIDE SEQUENCE</scope>
    <source>
        <tissue evidence="1">Shoot tissue taken approximately 20 cm above the soil surface</tissue>
    </source>
</reference>
<reference evidence="1" key="1">
    <citation type="submission" date="2014-09" db="EMBL/GenBank/DDBJ databases">
        <authorList>
            <person name="Magalhaes I.L.F."/>
            <person name="Oliveira U."/>
            <person name="Santos F.R."/>
            <person name="Vidigal T.H.D.A."/>
            <person name="Brescovit A.D."/>
            <person name="Santos A.J."/>
        </authorList>
    </citation>
    <scope>NUCLEOTIDE SEQUENCE</scope>
    <source>
        <tissue evidence="1">Shoot tissue taken approximately 20 cm above the soil surface</tissue>
    </source>
</reference>
<name>A0A0A9C120_ARUDO</name>
<sequence>MFKSAWYQCSKEKAIEFTKSCCSCLIFGKNII</sequence>
<dbReference type="EMBL" id="GBRH01228624">
    <property type="protein sequence ID" value="JAD69271.1"/>
    <property type="molecule type" value="Transcribed_RNA"/>
</dbReference>
<organism evidence="1">
    <name type="scientific">Arundo donax</name>
    <name type="common">Giant reed</name>
    <name type="synonym">Donax arundinaceus</name>
    <dbReference type="NCBI Taxonomy" id="35708"/>
    <lineage>
        <taxon>Eukaryota</taxon>
        <taxon>Viridiplantae</taxon>
        <taxon>Streptophyta</taxon>
        <taxon>Embryophyta</taxon>
        <taxon>Tracheophyta</taxon>
        <taxon>Spermatophyta</taxon>
        <taxon>Magnoliopsida</taxon>
        <taxon>Liliopsida</taxon>
        <taxon>Poales</taxon>
        <taxon>Poaceae</taxon>
        <taxon>PACMAD clade</taxon>
        <taxon>Arundinoideae</taxon>
        <taxon>Arundineae</taxon>
        <taxon>Arundo</taxon>
    </lineage>
</organism>
<protein>
    <submittedName>
        <fullName evidence="1">Uncharacterized protein</fullName>
    </submittedName>
</protein>
<accession>A0A0A9C120</accession>
<proteinExistence type="predicted"/>
<dbReference type="AlphaFoldDB" id="A0A0A9C120"/>
<evidence type="ECO:0000313" key="1">
    <source>
        <dbReference type="EMBL" id="JAD69271.1"/>
    </source>
</evidence>